<feature type="signal peptide" evidence="2">
    <location>
        <begin position="1"/>
        <end position="31"/>
    </location>
</feature>
<feature type="chain" id="PRO_5004313668" evidence="2">
    <location>
        <begin position="32"/>
        <end position="274"/>
    </location>
</feature>
<dbReference type="FlyBase" id="FBgn0038218">
    <property type="gene designation" value="CG14841"/>
</dbReference>
<gene>
    <name evidence="4" type="ORF">CG14841</name>
</gene>
<dbReference type="VEuPathDB" id="VectorBase:FBgn0038218"/>
<dbReference type="EMBL" id="AY084099">
    <property type="protein sequence ID" value="AAL89837.1"/>
    <property type="molecule type" value="mRNA"/>
</dbReference>
<protein>
    <submittedName>
        <fullName evidence="3">AT04690p</fullName>
    </submittedName>
</protein>
<keyword evidence="1" id="KW-0175">Coiled coil</keyword>
<reference evidence="3" key="1">
    <citation type="submission" date="2002-03" db="EMBL/GenBank/DDBJ databases">
        <authorList>
            <person name="Stapleton M."/>
            <person name="Brokstein P."/>
            <person name="Hong L."/>
            <person name="Agbayani A."/>
            <person name="Carlson J."/>
            <person name="Champe M."/>
            <person name="Chavez C."/>
            <person name="Dorsett V."/>
            <person name="Dresnek D."/>
            <person name="Farfan D."/>
            <person name="Frise E."/>
            <person name="George R."/>
            <person name="Gonzalez M."/>
            <person name="Guarin H."/>
            <person name="Kronmiller B."/>
            <person name="Li P."/>
            <person name="Liao G."/>
            <person name="Miranda A."/>
            <person name="Mungall C.J."/>
            <person name="Nunoo J."/>
            <person name="Pacleb J."/>
            <person name="Paragas V."/>
            <person name="Park S."/>
            <person name="Patel S."/>
            <person name="Phouanenavong S."/>
            <person name="Wan K."/>
            <person name="Yu C."/>
            <person name="Lewis S.E."/>
            <person name="Rubin G.M."/>
            <person name="Celniker S."/>
        </authorList>
    </citation>
    <scope>NUCLEOTIDE SEQUENCE</scope>
</reference>
<evidence type="ECO:0000256" key="2">
    <source>
        <dbReference type="SAM" id="SignalP"/>
    </source>
</evidence>
<organism evidence="3">
    <name type="scientific">Drosophila melanogaster</name>
    <name type="common">Fruit fly</name>
    <dbReference type="NCBI Taxonomy" id="7227"/>
    <lineage>
        <taxon>Eukaryota</taxon>
        <taxon>Metazoa</taxon>
        <taxon>Ecdysozoa</taxon>
        <taxon>Arthropoda</taxon>
        <taxon>Hexapoda</taxon>
        <taxon>Insecta</taxon>
        <taxon>Pterygota</taxon>
        <taxon>Neoptera</taxon>
        <taxon>Endopterygota</taxon>
        <taxon>Diptera</taxon>
        <taxon>Brachycera</taxon>
        <taxon>Muscomorpha</taxon>
        <taxon>Ephydroidea</taxon>
        <taxon>Drosophilidae</taxon>
        <taxon>Drosophila</taxon>
        <taxon>Sophophora</taxon>
    </lineage>
</organism>
<evidence type="ECO:0000313" key="4">
    <source>
        <dbReference type="FlyBase" id="FBgn0038218"/>
    </source>
</evidence>
<dbReference type="OrthoDB" id="7868124at2759"/>
<keyword evidence="2" id="KW-0732">Signal</keyword>
<dbReference type="ExpressionAtlas" id="Q8T4I3">
    <property type="expression patterns" value="baseline and differential"/>
</dbReference>
<dbReference type="AGR" id="FB:FBgn0038218"/>
<dbReference type="InterPro" id="IPR007999">
    <property type="entry name" value="DUF745"/>
</dbReference>
<dbReference type="AlphaFoldDB" id="Q8T4I3"/>
<sequence>MPCLSNPEIEIMLYCQAMCLFLLSLACVSRSHIIMISDTDPVVARLYEPASEKKQTASGGSSEGCETSSAVQNSCGLSQKNAKSKASSIAIKAAQDAKAANDAQMAAGEAASLQVKQDLAEKAVQAARAAEAALAGKQQIMEQLELEEKEAVAVVDEVKNSLHSTQVNAESAMLAFSEAKIQLDQLKVLLAEATAQMTNIETFANGAQLEMDEKGQLLEAANRRVESISRQVVAARQDYDKTKKAAYKAACAAVEAKQKAQRMQRAISSASSSS</sequence>
<evidence type="ECO:0000256" key="1">
    <source>
        <dbReference type="SAM" id="Coils"/>
    </source>
</evidence>
<accession>Q8T4I3</accession>
<evidence type="ECO:0000313" key="3">
    <source>
        <dbReference type="EMBL" id="AAL89837.1"/>
    </source>
</evidence>
<name>Q8T4I3_DROME</name>
<dbReference type="PANTHER" id="PTHR37161:SF2">
    <property type="entry name" value="AT11648P-RELATED"/>
    <property type="match status" value="1"/>
</dbReference>
<dbReference type="PANTHER" id="PTHR37161">
    <property type="entry name" value="HDC10475"/>
    <property type="match status" value="1"/>
</dbReference>
<dbReference type="HOGENOM" id="CLU_049377_2_0_1"/>
<proteinExistence type="evidence at transcript level"/>
<dbReference type="Pfam" id="PF05335">
    <property type="entry name" value="DUF745"/>
    <property type="match status" value="1"/>
</dbReference>
<feature type="coiled-coil region" evidence="1">
    <location>
        <begin position="127"/>
        <end position="238"/>
    </location>
</feature>